<dbReference type="PANTHER" id="PTHR43549">
    <property type="entry name" value="MULTIDRUG RESISTANCE PROTEIN YPNP-RELATED"/>
    <property type="match status" value="1"/>
</dbReference>
<comment type="subcellular location">
    <subcellularLocation>
        <location evidence="1">Cell membrane</location>
        <topology evidence="1">Multi-pass membrane protein</topology>
    </subcellularLocation>
</comment>
<dbReference type="InterPro" id="IPR048279">
    <property type="entry name" value="MdtK-like"/>
</dbReference>
<dbReference type="KEGG" id="emt:CPZ25_002135"/>
<dbReference type="InterPro" id="IPR002528">
    <property type="entry name" value="MATE_fam"/>
</dbReference>
<keyword evidence="9" id="KW-1185">Reference proteome</keyword>
<feature type="transmembrane region" description="Helical" evidence="7">
    <location>
        <begin position="143"/>
        <end position="168"/>
    </location>
</feature>
<dbReference type="CDD" id="cd13138">
    <property type="entry name" value="MATE_yoeA_like"/>
    <property type="match status" value="1"/>
</dbReference>
<dbReference type="GO" id="GO:0015297">
    <property type="term" value="F:antiporter activity"/>
    <property type="evidence" value="ECO:0007669"/>
    <property type="project" value="InterPro"/>
</dbReference>
<dbReference type="Proteomes" id="UP000218387">
    <property type="component" value="Chromosome"/>
</dbReference>
<evidence type="ECO:0000256" key="3">
    <source>
        <dbReference type="ARBA" id="ARBA00022475"/>
    </source>
</evidence>
<evidence type="ECO:0000256" key="2">
    <source>
        <dbReference type="ARBA" id="ARBA00022448"/>
    </source>
</evidence>
<feature type="transmembrane region" description="Helical" evidence="7">
    <location>
        <begin position="200"/>
        <end position="222"/>
    </location>
</feature>
<feature type="transmembrane region" description="Helical" evidence="7">
    <location>
        <begin position="393"/>
        <end position="415"/>
    </location>
</feature>
<evidence type="ECO:0000256" key="1">
    <source>
        <dbReference type="ARBA" id="ARBA00004651"/>
    </source>
</evidence>
<dbReference type="PIRSF" id="PIRSF006603">
    <property type="entry name" value="DinF"/>
    <property type="match status" value="1"/>
</dbReference>
<dbReference type="PANTHER" id="PTHR43549:SF3">
    <property type="entry name" value="MULTIDRUG RESISTANCE PROTEIN YPNP-RELATED"/>
    <property type="match status" value="1"/>
</dbReference>
<feature type="transmembrane region" description="Helical" evidence="7">
    <location>
        <begin position="365"/>
        <end position="386"/>
    </location>
</feature>
<evidence type="ECO:0000313" key="9">
    <source>
        <dbReference type="Proteomes" id="UP000218387"/>
    </source>
</evidence>
<feature type="transmembrane region" description="Helical" evidence="7">
    <location>
        <begin position="67"/>
        <end position="90"/>
    </location>
</feature>
<keyword evidence="5 7" id="KW-1133">Transmembrane helix</keyword>
<dbReference type="GO" id="GO:0005886">
    <property type="term" value="C:plasma membrane"/>
    <property type="evidence" value="ECO:0007669"/>
    <property type="project" value="UniProtKB-SubCell"/>
</dbReference>
<evidence type="ECO:0000313" key="8">
    <source>
        <dbReference type="EMBL" id="QCT70159.1"/>
    </source>
</evidence>
<reference evidence="8 9" key="1">
    <citation type="submission" date="2018-05" db="EMBL/GenBank/DDBJ databases">
        <title>Genome comparison of Eubacterium sp.</title>
        <authorList>
            <person name="Feng Y."/>
            <person name="Sanchez-Andrea I."/>
            <person name="Stams A.J.M."/>
            <person name="De Vos W.M."/>
        </authorList>
    </citation>
    <scope>NUCLEOTIDE SEQUENCE [LARGE SCALE GENOMIC DNA]</scope>
    <source>
        <strain evidence="8 9">YI</strain>
    </source>
</reference>
<name>A0A4P9C458_EUBML</name>
<evidence type="ECO:0000256" key="7">
    <source>
        <dbReference type="SAM" id="Phobius"/>
    </source>
</evidence>
<dbReference type="GO" id="GO:0042910">
    <property type="term" value="F:xenobiotic transmembrane transporter activity"/>
    <property type="evidence" value="ECO:0007669"/>
    <property type="project" value="InterPro"/>
</dbReference>
<feature type="transmembrane region" description="Helical" evidence="7">
    <location>
        <begin position="102"/>
        <end position="123"/>
    </location>
</feature>
<gene>
    <name evidence="8" type="ORF">CPZ25_002135</name>
</gene>
<accession>A0A4P9C458</accession>
<evidence type="ECO:0000256" key="6">
    <source>
        <dbReference type="ARBA" id="ARBA00023136"/>
    </source>
</evidence>
<keyword evidence="2" id="KW-0813">Transport</keyword>
<dbReference type="AlphaFoldDB" id="A0A4P9C458"/>
<dbReference type="Pfam" id="PF01554">
    <property type="entry name" value="MatE"/>
    <property type="match status" value="2"/>
</dbReference>
<keyword evidence="6 7" id="KW-0472">Membrane</keyword>
<organism evidence="8 9">
    <name type="scientific">Eubacterium maltosivorans</name>
    <dbReference type="NCBI Taxonomy" id="2041044"/>
    <lineage>
        <taxon>Bacteria</taxon>
        <taxon>Bacillati</taxon>
        <taxon>Bacillota</taxon>
        <taxon>Clostridia</taxon>
        <taxon>Eubacteriales</taxon>
        <taxon>Eubacteriaceae</taxon>
        <taxon>Eubacterium</taxon>
    </lineage>
</organism>
<evidence type="ECO:0000256" key="4">
    <source>
        <dbReference type="ARBA" id="ARBA00022692"/>
    </source>
</evidence>
<dbReference type="EMBL" id="CP029487">
    <property type="protein sequence ID" value="QCT70159.1"/>
    <property type="molecule type" value="Genomic_DNA"/>
</dbReference>
<feature type="transmembrane region" description="Helical" evidence="7">
    <location>
        <begin position="427"/>
        <end position="448"/>
    </location>
</feature>
<dbReference type="RefSeq" id="WP_096919528.1">
    <property type="nucleotide sequence ID" value="NZ_CP029487.1"/>
</dbReference>
<feature type="transmembrane region" description="Helical" evidence="7">
    <location>
        <begin position="20"/>
        <end position="41"/>
    </location>
</feature>
<keyword evidence="4 7" id="KW-0812">Transmembrane</keyword>
<evidence type="ECO:0000256" key="5">
    <source>
        <dbReference type="ARBA" id="ARBA00022989"/>
    </source>
</evidence>
<proteinExistence type="predicted"/>
<dbReference type="InterPro" id="IPR052031">
    <property type="entry name" value="Membrane_Transporter-Flippase"/>
</dbReference>
<sequence>MEKKKEKTQKYEMDMCSGSILKKMLVFAVPLMCSGVLQLLFNAADIVVVGQFAGSNSLAAVGANTSLINLLTNLFLGMSIGANVLVARYYGAGQQRHLSRTVHTAIVLSIGSGVILTFLGIFGAKQILIWMQTPAEVLDLAVLYLRIYFIGMTGTMLYNFGAAILRAVGDTKRPLYYLMGAGVVNVVLNLIFVIGLKMDVAGVAAATAIAECIAAALVIRCLMREQSGIRLIPKNLRIDRSSFIKILQIGLPAGFQGVIFSLSNVVIQSSINLFGPVVVAGNSASANIEGFIYIAMNALHQATISFTSQNLGAGQYKRLDRIVITGEVCVLAVGLVLGNLAVFFGNSLLGIYSSSPEVIQAGMQRLVVIGTAYAICGMMDVMVGALRGIGYSVVPMIISLIGACGLRLLWIATVFQVPQYHSPSVIYYSYPITWIITLGALIGCYAYLRRKMNQKLAYTAHQTTKEPAF</sequence>
<feature type="transmembrane region" description="Helical" evidence="7">
    <location>
        <begin position="175"/>
        <end position="194"/>
    </location>
</feature>
<dbReference type="NCBIfam" id="TIGR00797">
    <property type="entry name" value="matE"/>
    <property type="match status" value="1"/>
</dbReference>
<feature type="transmembrane region" description="Helical" evidence="7">
    <location>
        <begin position="322"/>
        <end position="345"/>
    </location>
</feature>
<keyword evidence="3" id="KW-1003">Cell membrane</keyword>
<protein>
    <submittedName>
        <fullName evidence="8">MATE family efflux transporter</fullName>
    </submittedName>
</protein>